<gene>
    <name evidence="2" type="ORF">LTSEMON_0533</name>
</gene>
<dbReference type="Proteomes" id="UP000003221">
    <property type="component" value="Unassembled WGS sequence"/>
</dbReference>
<evidence type="ECO:0000313" key="2">
    <source>
        <dbReference type="EMBL" id="EHC82885.1"/>
    </source>
</evidence>
<dbReference type="PATRIC" id="fig|913242.3.peg.550"/>
<evidence type="ECO:0000313" key="3">
    <source>
        <dbReference type="Proteomes" id="UP000003221"/>
    </source>
</evidence>
<sequence length="50" mass="5572">MLFSFRTLLFITSLFVSAGTWSSCIKVTDKSALSCIKVTDKSAPRSLTRR</sequence>
<organism evidence="2 3">
    <name type="scientific">Salmonella enterica subsp. enterica serovar Montevideo str. S5-403</name>
    <dbReference type="NCBI Taxonomy" id="913242"/>
    <lineage>
        <taxon>Bacteria</taxon>
        <taxon>Pseudomonadati</taxon>
        <taxon>Pseudomonadota</taxon>
        <taxon>Gammaproteobacteria</taxon>
        <taxon>Enterobacterales</taxon>
        <taxon>Enterobacteriaceae</taxon>
        <taxon>Salmonella</taxon>
    </lineage>
</organism>
<feature type="chain" id="PRO_5003482281" evidence="1">
    <location>
        <begin position="19"/>
        <end position="50"/>
    </location>
</feature>
<comment type="caution">
    <text evidence="2">The sequence shown here is derived from an EMBL/GenBank/DDBJ whole genome shotgun (WGS) entry which is preliminary data.</text>
</comment>
<accession>G5PYP6</accession>
<protein>
    <submittedName>
        <fullName evidence="2">Putative fimbrial protein</fullName>
    </submittedName>
</protein>
<keyword evidence="1" id="KW-0732">Signal</keyword>
<feature type="signal peptide" evidence="1">
    <location>
        <begin position="1"/>
        <end position="18"/>
    </location>
</feature>
<reference evidence="2 3" key="1">
    <citation type="journal article" date="2011" name="BMC Genomics">
        <title>Genome sequencing reveals diversification of virulence factor content and possible host adaptation in distinct subpopulations of Salmonella enterica.</title>
        <authorList>
            <person name="den Bakker H.C."/>
            <person name="Moreno Switt A.I."/>
            <person name="Govoni G."/>
            <person name="Cummings C.A."/>
            <person name="Ranieri M.L."/>
            <person name="Degoricija L."/>
            <person name="Hoelzer K."/>
            <person name="Rodriguez-Rivera L.D."/>
            <person name="Brown S."/>
            <person name="Bolchacova E."/>
            <person name="Furtado M.R."/>
            <person name="Wiedmann M."/>
        </authorList>
    </citation>
    <scope>NUCLEOTIDE SEQUENCE [LARGE SCALE GENOMIC DNA]</scope>
    <source>
        <strain evidence="2 3">S5-403</strain>
    </source>
</reference>
<name>G5PYP6_SALMO</name>
<dbReference type="AlphaFoldDB" id="G5PYP6"/>
<dbReference type="EMBL" id="AFCS01000149">
    <property type="protein sequence ID" value="EHC82885.1"/>
    <property type="molecule type" value="Genomic_DNA"/>
</dbReference>
<proteinExistence type="predicted"/>
<evidence type="ECO:0000256" key="1">
    <source>
        <dbReference type="SAM" id="SignalP"/>
    </source>
</evidence>
<dbReference type="PROSITE" id="PS51257">
    <property type="entry name" value="PROKAR_LIPOPROTEIN"/>
    <property type="match status" value="1"/>
</dbReference>